<organism evidence="5 6">
    <name type="scientific">Marinobacterium iners DSM 11526</name>
    <dbReference type="NCBI Taxonomy" id="1122198"/>
    <lineage>
        <taxon>Bacteria</taxon>
        <taxon>Pseudomonadati</taxon>
        <taxon>Pseudomonadota</taxon>
        <taxon>Gammaproteobacteria</taxon>
        <taxon>Oceanospirillales</taxon>
        <taxon>Oceanospirillaceae</taxon>
        <taxon>Marinobacterium</taxon>
    </lineage>
</organism>
<dbReference type="STRING" id="1122198.SAMN02745729_102230"/>
<evidence type="ECO:0000256" key="3">
    <source>
        <dbReference type="SAM" id="MobiDB-lite"/>
    </source>
</evidence>
<dbReference type="EMBL" id="FNRJ01000002">
    <property type="protein sequence ID" value="SEA29446.1"/>
    <property type="molecule type" value="Genomic_DNA"/>
</dbReference>
<feature type="region of interest" description="Disordered" evidence="3">
    <location>
        <begin position="53"/>
        <end position="73"/>
    </location>
</feature>
<accession>A0A1H4A0G4</accession>
<dbReference type="InterPro" id="IPR009061">
    <property type="entry name" value="DNA-bd_dom_put_sf"/>
</dbReference>
<keyword evidence="2" id="KW-0233">DNA recombination</keyword>
<name>A0A1H4A0G4_9GAMM</name>
<dbReference type="AlphaFoldDB" id="A0A1H4A0G4"/>
<dbReference type="Gene3D" id="1.10.1660.20">
    <property type="match status" value="1"/>
</dbReference>
<dbReference type="Proteomes" id="UP000242469">
    <property type="component" value="Unassembled WGS sequence"/>
</dbReference>
<protein>
    <submittedName>
        <fullName evidence="5">Excisionase-like protein</fullName>
    </submittedName>
</protein>
<dbReference type="SUPFAM" id="SSF46955">
    <property type="entry name" value="Putative DNA-binding domain"/>
    <property type="match status" value="1"/>
</dbReference>
<keyword evidence="6" id="KW-1185">Reference proteome</keyword>
<evidence type="ECO:0000256" key="2">
    <source>
        <dbReference type="ARBA" id="ARBA00023172"/>
    </source>
</evidence>
<feature type="domain" description="Excisionase-like" evidence="4">
    <location>
        <begin position="8"/>
        <end position="42"/>
    </location>
</feature>
<gene>
    <name evidence="5" type="ORF">SAMN02745729_102230</name>
</gene>
<sequence length="73" mass="8415">MPIEQLMPLHEWRTQRFTTPPSRSTVKRWCVNGHIPAKLIGGKWFVRVEEERRSTGDPLVDQVLADNGSTQTK</sequence>
<keyword evidence="1" id="KW-0238">DNA-binding</keyword>
<dbReference type="GO" id="GO:0006310">
    <property type="term" value="P:DNA recombination"/>
    <property type="evidence" value="ECO:0007669"/>
    <property type="project" value="UniProtKB-KW"/>
</dbReference>
<dbReference type="Pfam" id="PF07825">
    <property type="entry name" value="Exc"/>
    <property type="match status" value="1"/>
</dbReference>
<proteinExistence type="predicted"/>
<reference evidence="6" key="1">
    <citation type="submission" date="2016-10" db="EMBL/GenBank/DDBJ databases">
        <authorList>
            <person name="Varghese N."/>
            <person name="Submissions S."/>
        </authorList>
    </citation>
    <scope>NUCLEOTIDE SEQUENCE [LARGE SCALE GENOMIC DNA]</scope>
    <source>
        <strain evidence="6">DSM 11526</strain>
    </source>
</reference>
<dbReference type="GO" id="GO:0003677">
    <property type="term" value="F:DNA binding"/>
    <property type="evidence" value="ECO:0007669"/>
    <property type="project" value="UniProtKB-KW"/>
</dbReference>
<evidence type="ECO:0000313" key="5">
    <source>
        <dbReference type="EMBL" id="SEA29446.1"/>
    </source>
</evidence>
<dbReference type="InterPro" id="IPR038137">
    <property type="entry name" value="Excisionase-like_sf"/>
</dbReference>
<dbReference type="OrthoDB" id="6121347at2"/>
<dbReference type="InterPro" id="IPR012884">
    <property type="entry name" value="Excisionase-like"/>
</dbReference>
<evidence type="ECO:0000256" key="1">
    <source>
        <dbReference type="ARBA" id="ARBA00023125"/>
    </source>
</evidence>
<evidence type="ECO:0000313" key="6">
    <source>
        <dbReference type="Proteomes" id="UP000242469"/>
    </source>
</evidence>
<evidence type="ECO:0000259" key="4">
    <source>
        <dbReference type="Pfam" id="PF07825"/>
    </source>
</evidence>